<dbReference type="InterPro" id="IPR006153">
    <property type="entry name" value="Cation/H_exchanger_TM"/>
</dbReference>
<proteinExistence type="predicted"/>
<keyword evidence="2 5" id="KW-0812">Transmembrane</keyword>
<dbReference type="EMBL" id="JXTG01000009">
    <property type="protein sequence ID" value="KIP20976.1"/>
    <property type="molecule type" value="Genomic_DNA"/>
</dbReference>
<dbReference type="AlphaFoldDB" id="A0A0D0GYS5"/>
<evidence type="ECO:0000313" key="8">
    <source>
        <dbReference type="Proteomes" id="UP000032047"/>
    </source>
</evidence>
<protein>
    <submittedName>
        <fullName evidence="7">Transporter, monovalent cation:proton antiporter-2 (CPA2) family</fullName>
    </submittedName>
</protein>
<organism evidence="7 8">
    <name type="scientific">Anoxybacillus ayderensis</name>
    <dbReference type="NCBI Taxonomy" id="265546"/>
    <lineage>
        <taxon>Bacteria</taxon>
        <taxon>Bacillati</taxon>
        <taxon>Bacillota</taxon>
        <taxon>Bacilli</taxon>
        <taxon>Bacillales</taxon>
        <taxon>Anoxybacillaceae</taxon>
        <taxon>Anoxybacillus</taxon>
    </lineage>
</organism>
<comment type="caution">
    <text evidence="7">The sequence shown here is derived from an EMBL/GenBank/DDBJ whole genome shotgun (WGS) entry which is preliminary data.</text>
</comment>
<feature type="transmembrane region" description="Helical" evidence="5">
    <location>
        <begin position="6"/>
        <end position="23"/>
    </location>
</feature>
<dbReference type="Gene3D" id="1.20.1530.20">
    <property type="match status" value="1"/>
</dbReference>
<sequence length="56" mass="6130">MMHASLSSLVIVIVAAFLTPLLLHRFRLRMIPVVVAEIIAGIIIGKAGFNIVEQDM</sequence>
<dbReference type="GO" id="GO:0016020">
    <property type="term" value="C:membrane"/>
    <property type="evidence" value="ECO:0007669"/>
    <property type="project" value="UniProtKB-SubCell"/>
</dbReference>
<evidence type="ECO:0000256" key="4">
    <source>
        <dbReference type="ARBA" id="ARBA00023136"/>
    </source>
</evidence>
<evidence type="ECO:0000256" key="2">
    <source>
        <dbReference type="ARBA" id="ARBA00022692"/>
    </source>
</evidence>
<keyword evidence="4 5" id="KW-0472">Membrane</keyword>
<reference evidence="7 8" key="1">
    <citation type="submission" date="2015-01" db="EMBL/GenBank/DDBJ databases">
        <title>Genome sequence of Anoxybacillus ayderensis strain AB04.</title>
        <authorList>
            <person name="Belduz A.O."/>
            <person name="Canakci S."/>
            <person name="Chan K.-G."/>
            <person name="Kahar U.M."/>
            <person name="Yaakob A.S."/>
            <person name="Chan C.S."/>
            <person name="Goh K.M."/>
        </authorList>
    </citation>
    <scope>NUCLEOTIDE SEQUENCE [LARGE SCALE GENOMIC DNA]</scope>
    <source>
        <strain evidence="7 8">AB04</strain>
    </source>
</reference>
<gene>
    <name evidence="7" type="ORF">JV16_01878</name>
</gene>
<evidence type="ECO:0000256" key="3">
    <source>
        <dbReference type="ARBA" id="ARBA00022989"/>
    </source>
</evidence>
<keyword evidence="8" id="KW-1185">Reference proteome</keyword>
<feature type="transmembrane region" description="Helical" evidence="5">
    <location>
        <begin position="30"/>
        <end position="52"/>
    </location>
</feature>
<dbReference type="PATRIC" id="fig|265546.4.peg.1879"/>
<dbReference type="InterPro" id="IPR038770">
    <property type="entry name" value="Na+/solute_symporter_sf"/>
</dbReference>
<comment type="subcellular location">
    <subcellularLocation>
        <location evidence="1">Membrane</location>
        <topology evidence="1">Multi-pass membrane protein</topology>
    </subcellularLocation>
</comment>
<keyword evidence="3 5" id="KW-1133">Transmembrane helix</keyword>
<evidence type="ECO:0000259" key="6">
    <source>
        <dbReference type="Pfam" id="PF00999"/>
    </source>
</evidence>
<dbReference type="Pfam" id="PF00999">
    <property type="entry name" value="Na_H_Exchanger"/>
    <property type="match status" value="1"/>
</dbReference>
<name>A0A0D0GYS5_9BACL</name>
<dbReference type="GO" id="GO:1902600">
    <property type="term" value="P:proton transmembrane transport"/>
    <property type="evidence" value="ECO:0007669"/>
    <property type="project" value="InterPro"/>
</dbReference>
<dbReference type="GO" id="GO:0015297">
    <property type="term" value="F:antiporter activity"/>
    <property type="evidence" value="ECO:0007669"/>
    <property type="project" value="InterPro"/>
</dbReference>
<accession>A0A0D0GYS5</accession>
<evidence type="ECO:0000313" key="7">
    <source>
        <dbReference type="EMBL" id="KIP20976.1"/>
    </source>
</evidence>
<evidence type="ECO:0000256" key="5">
    <source>
        <dbReference type="SAM" id="Phobius"/>
    </source>
</evidence>
<dbReference type="Proteomes" id="UP000032047">
    <property type="component" value="Unassembled WGS sequence"/>
</dbReference>
<feature type="domain" description="Cation/H+ exchanger transmembrane" evidence="6">
    <location>
        <begin position="13"/>
        <end position="55"/>
    </location>
</feature>
<evidence type="ECO:0000256" key="1">
    <source>
        <dbReference type="ARBA" id="ARBA00004141"/>
    </source>
</evidence>